<comment type="caution">
    <text evidence="3">The sequence shown here is derived from an EMBL/GenBank/DDBJ whole genome shotgun (WGS) entry which is preliminary data.</text>
</comment>
<dbReference type="AlphaFoldDB" id="A0A2J4JSD9"/>
<reference evidence="3" key="2">
    <citation type="submission" date="2017-07" db="EMBL/GenBank/DDBJ databases">
        <authorList>
            <person name="Sun Z.S."/>
            <person name="Albrecht U."/>
            <person name="Echele G."/>
            <person name="Lee C.C."/>
        </authorList>
    </citation>
    <scope>NUCLEOTIDE SEQUENCE</scope>
    <source>
        <strain evidence="3">CNCM I 4542</strain>
    </source>
</reference>
<reference evidence="2 5" key="3">
    <citation type="journal article" date="2019" name="Nat. Med.">
        <title>A library of human gut bacterial isolates paired with longitudinal multiomics data enables mechanistic microbiome research.</title>
        <authorList>
            <person name="Poyet M."/>
            <person name="Groussin M."/>
            <person name="Gibbons S.M."/>
            <person name="Avila-Pacheco J."/>
            <person name="Jiang X."/>
            <person name="Kearney S.M."/>
            <person name="Perrotta A.R."/>
            <person name="Berdy B."/>
            <person name="Zhao S."/>
            <person name="Lieberman T.D."/>
            <person name="Swanson P.K."/>
            <person name="Smith M."/>
            <person name="Roesemann S."/>
            <person name="Alexander J.E."/>
            <person name="Rich S.A."/>
            <person name="Livny J."/>
            <person name="Vlamakis H."/>
            <person name="Clish C."/>
            <person name="Bullock K."/>
            <person name="Deik A."/>
            <person name="Scott J."/>
            <person name="Pierce K.A."/>
            <person name="Xavier R.J."/>
            <person name="Alm E.J."/>
        </authorList>
    </citation>
    <scope>NUCLEOTIDE SEQUENCE [LARGE SCALE GENOMIC DNA]</scope>
    <source>
        <strain evidence="2 5">BIOML-B9</strain>
    </source>
</reference>
<dbReference type="RefSeq" id="WP_015564795.1">
    <property type="nucleotide sequence ID" value="NZ_JAEKBW010000001.1"/>
</dbReference>
<protein>
    <submittedName>
        <fullName evidence="3">Uncharacterized protein</fullName>
    </submittedName>
</protein>
<organism evidence="3 4">
    <name type="scientific">Faecalibacterium prausnitzii</name>
    <dbReference type="NCBI Taxonomy" id="853"/>
    <lineage>
        <taxon>Bacteria</taxon>
        <taxon>Bacillati</taxon>
        <taxon>Bacillota</taxon>
        <taxon>Clostridia</taxon>
        <taxon>Eubacteriales</taxon>
        <taxon>Oscillospiraceae</taxon>
        <taxon>Faecalibacterium</taxon>
    </lineage>
</organism>
<accession>A0A2J4JSD9</accession>
<evidence type="ECO:0000313" key="3">
    <source>
        <dbReference type="EMBL" id="PLK30778.1"/>
    </source>
</evidence>
<evidence type="ECO:0000313" key="5">
    <source>
        <dbReference type="Proteomes" id="UP000477010"/>
    </source>
</evidence>
<gene>
    <name evidence="3" type="ORF">CGS50_003990</name>
    <name evidence="2" type="ORF">GKD85_14050</name>
</gene>
<dbReference type="Proteomes" id="UP000477010">
    <property type="component" value="Unassembled WGS sequence"/>
</dbReference>
<evidence type="ECO:0000313" key="4">
    <source>
        <dbReference type="Proteomes" id="UP000221015"/>
    </source>
</evidence>
<proteinExistence type="predicted"/>
<dbReference type="EMBL" id="WKQE01000027">
    <property type="protein sequence ID" value="MSC81905.1"/>
    <property type="molecule type" value="Genomic_DNA"/>
</dbReference>
<evidence type="ECO:0000256" key="1">
    <source>
        <dbReference type="SAM" id="MobiDB-lite"/>
    </source>
</evidence>
<dbReference type="EMBL" id="NMTS02000001">
    <property type="protein sequence ID" value="PLK30778.1"/>
    <property type="molecule type" value="Genomic_DNA"/>
</dbReference>
<sequence length="67" mass="7724">MIQWKKDNLPTRQEKEAAAKKQQEHEQLPDRVAEMEDALCEQDAANEKRLTDIETALCELDAALNKE</sequence>
<dbReference type="Proteomes" id="UP000221015">
    <property type="component" value="Unassembled WGS sequence"/>
</dbReference>
<name>A0A2J4JSD9_9FIRM</name>
<evidence type="ECO:0000313" key="2">
    <source>
        <dbReference type="EMBL" id="MSC81905.1"/>
    </source>
</evidence>
<reference evidence="3 4" key="1">
    <citation type="journal article" date="2017" name="Front. Microbiol.">
        <title>New Insights into the Diversity of the Genus Faecalibacterium.</title>
        <authorList>
            <person name="Benevides L."/>
            <person name="Burman S."/>
            <person name="Martin R."/>
            <person name="Robert V."/>
            <person name="Thomas M."/>
            <person name="Miquel S."/>
            <person name="Chain F."/>
            <person name="Sokol H."/>
            <person name="Bermudez-Humaran L.G."/>
            <person name="Morrison M."/>
            <person name="Langella P."/>
            <person name="Azevedo V.A."/>
            <person name="Chatel J.M."/>
            <person name="Soares S."/>
        </authorList>
    </citation>
    <scope>NUCLEOTIDE SEQUENCE [LARGE SCALE GENOMIC DNA]</scope>
    <source>
        <strain evidence="3 4">CNCM I 4542</strain>
    </source>
</reference>
<feature type="region of interest" description="Disordered" evidence="1">
    <location>
        <begin position="1"/>
        <end position="31"/>
    </location>
</feature>